<sequence length="249" mass="28012">MIYQGFAAVYDEVMSEAPYELWTSFIVEAMKAEGSSGGRQVLDVACGTGEITTMLYKLGFATTGIDISAEMLAAASRKAMENNQDIPFFQQDMRELQGVEDTFDAVCICCDSLNYLETREDVVSALTGAFNALKKGGVLIFDVHSEYKINEIYLKNTFADSSEDISYIWNSFKGEFQNSVEHELSFFVRSEEGFYERFDETHYQRTFSVSDYLSFLKNAGFSGGNVSADFQYGKQPDKLSERIFFTAAK</sequence>
<evidence type="ECO:0000256" key="2">
    <source>
        <dbReference type="ARBA" id="ARBA00022679"/>
    </source>
</evidence>
<name>A0A7X2IX91_9BACI</name>
<dbReference type="OrthoDB" id="9811589at2"/>
<dbReference type="SUPFAM" id="SSF53335">
    <property type="entry name" value="S-adenosyl-L-methionine-dependent methyltransferases"/>
    <property type="match status" value="1"/>
</dbReference>
<dbReference type="InterPro" id="IPR029063">
    <property type="entry name" value="SAM-dependent_MTases_sf"/>
</dbReference>
<reference evidence="4 5" key="1">
    <citation type="submission" date="2019-11" db="EMBL/GenBank/DDBJ databases">
        <title>Bacillus lacus genome.</title>
        <authorList>
            <person name="Allen C.J."/>
            <person name="Newman J.D."/>
        </authorList>
    </citation>
    <scope>NUCLEOTIDE SEQUENCE [LARGE SCALE GENOMIC DNA]</scope>
    <source>
        <strain evidence="4 5">KCTC 33946</strain>
    </source>
</reference>
<gene>
    <name evidence="4" type="ORF">GJU40_04000</name>
</gene>
<dbReference type="Proteomes" id="UP000448867">
    <property type="component" value="Unassembled WGS sequence"/>
</dbReference>
<evidence type="ECO:0000313" key="4">
    <source>
        <dbReference type="EMBL" id="MRX71335.1"/>
    </source>
</evidence>
<dbReference type="GO" id="GO:0032259">
    <property type="term" value="P:methylation"/>
    <property type="evidence" value="ECO:0007669"/>
    <property type="project" value="UniProtKB-KW"/>
</dbReference>
<dbReference type="Gene3D" id="3.40.50.150">
    <property type="entry name" value="Vaccinia Virus protein VP39"/>
    <property type="match status" value="1"/>
</dbReference>
<dbReference type="PANTHER" id="PTHR43861">
    <property type="entry name" value="TRANS-ACONITATE 2-METHYLTRANSFERASE-RELATED"/>
    <property type="match status" value="1"/>
</dbReference>
<dbReference type="Pfam" id="PF13649">
    <property type="entry name" value="Methyltransf_25"/>
    <property type="match status" value="1"/>
</dbReference>
<dbReference type="RefSeq" id="WP_154306473.1">
    <property type="nucleotide sequence ID" value="NZ_WKKI01000004.1"/>
</dbReference>
<keyword evidence="2 4" id="KW-0808">Transferase</keyword>
<keyword evidence="5" id="KW-1185">Reference proteome</keyword>
<comment type="caution">
    <text evidence="4">The sequence shown here is derived from an EMBL/GenBank/DDBJ whole genome shotgun (WGS) entry which is preliminary data.</text>
</comment>
<protein>
    <submittedName>
        <fullName evidence="4">Methyltransferase domain-containing protein</fullName>
    </submittedName>
</protein>
<evidence type="ECO:0000256" key="1">
    <source>
        <dbReference type="ARBA" id="ARBA00022603"/>
    </source>
</evidence>
<dbReference type="InterPro" id="IPR041698">
    <property type="entry name" value="Methyltransf_25"/>
</dbReference>
<accession>A0A7X2IX91</accession>
<evidence type="ECO:0000259" key="3">
    <source>
        <dbReference type="Pfam" id="PF13649"/>
    </source>
</evidence>
<dbReference type="PANTHER" id="PTHR43861:SF1">
    <property type="entry name" value="TRANS-ACONITATE 2-METHYLTRANSFERASE"/>
    <property type="match status" value="1"/>
</dbReference>
<dbReference type="AlphaFoldDB" id="A0A7X2IX91"/>
<proteinExistence type="predicted"/>
<organism evidence="4 5">
    <name type="scientific">Metabacillus lacus</name>
    <dbReference type="NCBI Taxonomy" id="1983721"/>
    <lineage>
        <taxon>Bacteria</taxon>
        <taxon>Bacillati</taxon>
        <taxon>Bacillota</taxon>
        <taxon>Bacilli</taxon>
        <taxon>Bacillales</taxon>
        <taxon>Bacillaceae</taxon>
        <taxon>Metabacillus</taxon>
    </lineage>
</organism>
<dbReference type="CDD" id="cd02440">
    <property type="entry name" value="AdoMet_MTases"/>
    <property type="match status" value="1"/>
</dbReference>
<feature type="domain" description="Methyltransferase" evidence="3">
    <location>
        <begin position="41"/>
        <end position="137"/>
    </location>
</feature>
<evidence type="ECO:0000313" key="5">
    <source>
        <dbReference type="Proteomes" id="UP000448867"/>
    </source>
</evidence>
<dbReference type="GO" id="GO:0008168">
    <property type="term" value="F:methyltransferase activity"/>
    <property type="evidence" value="ECO:0007669"/>
    <property type="project" value="UniProtKB-KW"/>
</dbReference>
<keyword evidence="1 4" id="KW-0489">Methyltransferase</keyword>
<dbReference type="Gene3D" id="2.20.25.110">
    <property type="entry name" value="S-adenosyl-L-methionine-dependent methyltransferases"/>
    <property type="match status" value="1"/>
</dbReference>
<dbReference type="EMBL" id="WKKI01000004">
    <property type="protein sequence ID" value="MRX71335.1"/>
    <property type="molecule type" value="Genomic_DNA"/>
</dbReference>